<feature type="region of interest" description="Disordered" evidence="1">
    <location>
        <begin position="154"/>
        <end position="176"/>
    </location>
</feature>
<organism evidence="3 4">
    <name type="scientific">Crateriforma conspicua</name>
    <dbReference type="NCBI Taxonomy" id="2527996"/>
    <lineage>
        <taxon>Bacteria</taxon>
        <taxon>Pseudomonadati</taxon>
        <taxon>Planctomycetota</taxon>
        <taxon>Planctomycetia</taxon>
        <taxon>Planctomycetales</taxon>
        <taxon>Planctomycetaceae</taxon>
        <taxon>Crateriforma</taxon>
    </lineage>
</organism>
<dbReference type="Pfam" id="PF01575">
    <property type="entry name" value="MaoC_dehydratas"/>
    <property type="match status" value="1"/>
</dbReference>
<dbReference type="PANTHER" id="PTHR43664">
    <property type="entry name" value="MONOAMINE OXIDASE-RELATED"/>
    <property type="match status" value="1"/>
</dbReference>
<protein>
    <submittedName>
        <fullName evidence="3">Bifunctional protein PaaZ</fullName>
    </submittedName>
</protein>
<dbReference type="RefSeq" id="WP_197203631.1">
    <property type="nucleotide sequence ID" value="NZ_SJPL01000001.1"/>
</dbReference>
<dbReference type="SUPFAM" id="SSF54637">
    <property type="entry name" value="Thioesterase/thiol ester dehydrase-isomerase"/>
    <property type="match status" value="1"/>
</dbReference>
<proteinExistence type="predicted"/>
<dbReference type="PANTHER" id="PTHR43664:SF1">
    <property type="entry name" value="BETA-METHYLMALYL-COA DEHYDRATASE"/>
    <property type="match status" value="1"/>
</dbReference>
<evidence type="ECO:0000313" key="4">
    <source>
        <dbReference type="Proteomes" id="UP000317238"/>
    </source>
</evidence>
<dbReference type="InterPro" id="IPR029069">
    <property type="entry name" value="HotDog_dom_sf"/>
</dbReference>
<evidence type="ECO:0000259" key="2">
    <source>
        <dbReference type="Pfam" id="PF01575"/>
    </source>
</evidence>
<dbReference type="InterPro" id="IPR002539">
    <property type="entry name" value="MaoC-like_dom"/>
</dbReference>
<reference evidence="3 4" key="1">
    <citation type="submission" date="2019-02" db="EMBL/GenBank/DDBJ databases">
        <title>Deep-cultivation of Planctomycetes and their phenomic and genomic characterization uncovers novel biology.</title>
        <authorList>
            <person name="Wiegand S."/>
            <person name="Jogler M."/>
            <person name="Boedeker C."/>
            <person name="Pinto D."/>
            <person name="Vollmers J."/>
            <person name="Rivas-Marin E."/>
            <person name="Kohn T."/>
            <person name="Peeters S.H."/>
            <person name="Heuer A."/>
            <person name="Rast P."/>
            <person name="Oberbeckmann S."/>
            <person name="Bunk B."/>
            <person name="Jeske O."/>
            <person name="Meyerdierks A."/>
            <person name="Storesund J.E."/>
            <person name="Kallscheuer N."/>
            <person name="Luecker S."/>
            <person name="Lage O.M."/>
            <person name="Pohl T."/>
            <person name="Merkel B.J."/>
            <person name="Hornburger P."/>
            <person name="Mueller R.-W."/>
            <person name="Bruemmer F."/>
            <person name="Labrenz M."/>
            <person name="Spormann A.M."/>
            <person name="Op Den Camp H."/>
            <person name="Overmann J."/>
            <person name="Amann R."/>
            <person name="Jetten M.S.M."/>
            <person name="Mascher T."/>
            <person name="Medema M.H."/>
            <person name="Devos D.P."/>
            <person name="Kaster A.-K."/>
            <person name="Ovreas L."/>
            <person name="Rohde M."/>
            <person name="Galperin M.Y."/>
            <person name="Jogler C."/>
        </authorList>
    </citation>
    <scope>NUCLEOTIDE SEQUENCE [LARGE SCALE GENOMIC DNA]</scope>
    <source>
        <strain evidence="3 4">Pan14r</strain>
    </source>
</reference>
<keyword evidence="4" id="KW-1185">Reference proteome</keyword>
<evidence type="ECO:0000313" key="3">
    <source>
        <dbReference type="EMBL" id="TWT70400.1"/>
    </source>
</evidence>
<feature type="compositionally biased region" description="Polar residues" evidence="1">
    <location>
        <begin position="163"/>
        <end position="176"/>
    </location>
</feature>
<feature type="domain" description="MaoC-like" evidence="2">
    <location>
        <begin position="22"/>
        <end position="118"/>
    </location>
</feature>
<dbReference type="AlphaFoldDB" id="A0A5C5Y566"/>
<gene>
    <name evidence="3" type="primary">paaZ_3</name>
    <name evidence="3" type="ORF">Pan14r_27060</name>
</gene>
<comment type="caution">
    <text evidence="3">The sequence shown here is derived from an EMBL/GenBank/DDBJ whole genome shotgun (WGS) entry which is preliminary data.</text>
</comment>
<name>A0A5C5Y566_9PLAN</name>
<dbReference type="EMBL" id="SJPL01000001">
    <property type="protein sequence ID" value="TWT70400.1"/>
    <property type="molecule type" value="Genomic_DNA"/>
</dbReference>
<dbReference type="Proteomes" id="UP000317238">
    <property type="component" value="Unassembled WGS sequence"/>
</dbReference>
<evidence type="ECO:0000256" key="1">
    <source>
        <dbReference type="SAM" id="MobiDB-lite"/>
    </source>
</evidence>
<accession>A0A5C5Y566</accession>
<sequence>MEATTSTDVLYFEDLAVGDRWFSPERVITEQDVADFAALTGDHDPLHRDASSHGLPFGEPVAHGLLGLSVLAGLSTEHPRVSTLALTGLSEWSFEAPIYFGDRVRVATTVSEIQPHGRRAARVTWLRELINQSDRVVQRGLLVTLVASKRRRRGTAPAAIVDTTDTPSQRGTLPAR</sequence>
<dbReference type="InterPro" id="IPR052342">
    <property type="entry name" value="MCH/BMMD"/>
</dbReference>
<dbReference type="Gene3D" id="3.10.129.10">
    <property type="entry name" value="Hotdog Thioesterase"/>
    <property type="match status" value="1"/>
</dbReference>